<dbReference type="EMBL" id="BTGU01002856">
    <property type="protein sequence ID" value="GMN22730.1"/>
    <property type="molecule type" value="Genomic_DNA"/>
</dbReference>
<protein>
    <submittedName>
        <fullName evidence="1">Uncharacterized protein</fullName>
    </submittedName>
</protein>
<dbReference type="Proteomes" id="UP001187192">
    <property type="component" value="Unassembled WGS sequence"/>
</dbReference>
<organism evidence="1 2">
    <name type="scientific">Ficus carica</name>
    <name type="common">Common fig</name>
    <dbReference type="NCBI Taxonomy" id="3494"/>
    <lineage>
        <taxon>Eukaryota</taxon>
        <taxon>Viridiplantae</taxon>
        <taxon>Streptophyta</taxon>
        <taxon>Embryophyta</taxon>
        <taxon>Tracheophyta</taxon>
        <taxon>Spermatophyta</taxon>
        <taxon>Magnoliopsida</taxon>
        <taxon>eudicotyledons</taxon>
        <taxon>Gunneridae</taxon>
        <taxon>Pentapetalae</taxon>
        <taxon>rosids</taxon>
        <taxon>fabids</taxon>
        <taxon>Rosales</taxon>
        <taxon>Moraceae</taxon>
        <taxon>Ficeae</taxon>
        <taxon>Ficus</taxon>
    </lineage>
</organism>
<comment type="caution">
    <text evidence="1">The sequence shown here is derived from an EMBL/GenBank/DDBJ whole genome shotgun (WGS) entry which is preliminary data.</text>
</comment>
<reference evidence="1" key="1">
    <citation type="submission" date="2023-07" db="EMBL/GenBank/DDBJ databases">
        <title>draft genome sequence of fig (Ficus carica).</title>
        <authorList>
            <person name="Takahashi T."/>
            <person name="Nishimura K."/>
        </authorList>
    </citation>
    <scope>NUCLEOTIDE SEQUENCE</scope>
</reference>
<gene>
    <name evidence="1" type="ORF">TIFTF001_043568</name>
</gene>
<accession>A0AA87Z0G0</accession>
<evidence type="ECO:0000313" key="1">
    <source>
        <dbReference type="EMBL" id="GMN22730.1"/>
    </source>
</evidence>
<sequence length="191" mass="20509">MIVGCGRVAAVGLRGKSTLLASGREEATWAGAGTWPWGGIAERLSDFLGEGVGRQARGEIAATLAGVESHNGLVCQGCLKPDVLREQDLWPTTSPTLAGTGHMLGRCSALSTWIREVKPVPAWHITSPTTATYPDRICPYGRQRQPPFCPPRQVRPHVVPAYWADSPCRPTYPPDTLGGQYGRVALSTQAH</sequence>
<keyword evidence="2" id="KW-1185">Reference proteome</keyword>
<dbReference type="AlphaFoldDB" id="A0AA87Z0G0"/>
<name>A0AA87Z0G0_FICCA</name>
<proteinExistence type="predicted"/>
<evidence type="ECO:0000313" key="2">
    <source>
        <dbReference type="Proteomes" id="UP001187192"/>
    </source>
</evidence>